<keyword evidence="8 9" id="KW-0464">Manganese</keyword>
<comment type="cofactor">
    <cofactor evidence="9">
        <name>Mg(2+)</name>
        <dbReference type="ChEBI" id="CHEBI:18420"/>
    </cofactor>
    <cofactor evidence="9">
        <name>Mn(2+)</name>
        <dbReference type="ChEBI" id="CHEBI:29035"/>
    </cofactor>
    <text evidence="9">Mg(2+) or Mn(2+) required for ssDNA cleavage activity.</text>
</comment>
<dbReference type="InterPro" id="IPR013343">
    <property type="entry name" value="CRISPR-assoc_prot_Cas4"/>
</dbReference>
<sequence length="175" mass="20672">MKITGTLINYYFVCHRELWLFANGINMEQESDLVYEGKLIHEESYPERSSKYEEVAIDGIKVDYYDAKNHVIHEIKKSNKVDRAHEWQLKYYMYIFEQHGVTDVRGILEYPEMRKTKEVMLSDVDREEICLMIGEIESIIQKDECPPRVKKGLCRNCSYFDFCYSEEPDEASGGL</sequence>
<dbReference type="GO" id="GO:0004527">
    <property type="term" value="F:exonuclease activity"/>
    <property type="evidence" value="ECO:0007669"/>
    <property type="project" value="UniProtKB-KW"/>
</dbReference>
<keyword evidence="4 9" id="KW-0269">Exonuclease</keyword>
<comment type="caution">
    <text evidence="11">The sequence shown here is derived from an EMBL/GenBank/DDBJ whole genome shotgun (WGS) entry which is preliminary data.</text>
</comment>
<evidence type="ECO:0000259" key="10">
    <source>
        <dbReference type="Pfam" id="PF01930"/>
    </source>
</evidence>
<dbReference type="GO" id="GO:0046872">
    <property type="term" value="F:metal ion binding"/>
    <property type="evidence" value="ECO:0007669"/>
    <property type="project" value="UniProtKB-KW"/>
</dbReference>
<evidence type="ECO:0000256" key="7">
    <source>
        <dbReference type="ARBA" id="ARBA00023118"/>
    </source>
</evidence>
<keyword evidence="7 9" id="KW-0051">Antiviral defense</keyword>
<gene>
    <name evidence="11" type="primary">cas4</name>
    <name evidence="11" type="ORF">FYJ73_00555</name>
</gene>
<protein>
    <recommendedName>
        <fullName evidence="9">CRISPR-associated exonuclease Cas4</fullName>
        <ecNumber evidence="9">3.1.12.1</ecNumber>
    </recommendedName>
</protein>
<accession>A0A7K0KB90</accession>
<keyword evidence="12" id="KW-1185">Reference proteome</keyword>
<proteinExistence type="inferred from homology"/>
<evidence type="ECO:0000313" key="12">
    <source>
        <dbReference type="Proteomes" id="UP000438914"/>
    </source>
</evidence>
<comment type="function">
    <text evidence="9">CRISPR (clustered regularly interspaced short palindromic repeat) is an adaptive immune system that provides protection against mobile genetic elements (viruses, transposable elements and conjugative plasmids). CRISPR clusters contain sequences complementary to antecedent mobile elements and target invading nucleic acids. CRISPR clusters are transcribed and processed into CRISPR RNA (crRNA).</text>
</comment>
<evidence type="ECO:0000256" key="4">
    <source>
        <dbReference type="ARBA" id="ARBA00022839"/>
    </source>
</evidence>
<feature type="domain" description="DUF83" evidence="10">
    <location>
        <begin position="4"/>
        <end position="164"/>
    </location>
</feature>
<dbReference type="EMBL" id="VUNG01000001">
    <property type="protein sequence ID" value="MST83191.1"/>
    <property type="molecule type" value="Genomic_DNA"/>
</dbReference>
<dbReference type="Proteomes" id="UP000438914">
    <property type="component" value="Unassembled WGS sequence"/>
</dbReference>
<reference evidence="11 12" key="1">
    <citation type="submission" date="2019-08" db="EMBL/GenBank/DDBJ databases">
        <title>In-depth cultivation of the pig gut microbiome towards novel bacterial diversity and tailored functional studies.</title>
        <authorList>
            <person name="Wylensek D."/>
            <person name="Hitch T.C.A."/>
            <person name="Clavel T."/>
        </authorList>
    </citation>
    <scope>NUCLEOTIDE SEQUENCE [LARGE SCALE GENOMIC DNA]</scope>
    <source>
        <strain evidence="11 12">LKV-178-WT-2A</strain>
    </source>
</reference>
<dbReference type="InterPro" id="IPR011604">
    <property type="entry name" value="PDDEXK-like_dom_sf"/>
</dbReference>
<dbReference type="Pfam" id="PF01930">
    <property type="entry name" value="Cas_Cas4"/>
    <property type="match status" value="1"/>
</dbReference>
<evidence type="ECO:0000256" key="9">
    <source>
        <dbReference type="RuleBase" id="RU365022"/>
    </source>
</evidence>
<evidence type="ECO:0000256" key="8">
    <source>
        <dbReference type="ARBA" id="ARBA00023211"/>
    </source>
</evidence>
<dbReference type="PANTHER" id="PTHR37168:SF1">
    <property type="entry name" value="CRISPR-ASSOCIATED EXONUCLEASE CAS4"/>
    <property type="match status" value="1"/>
</dbReference>
<dbReference type="Gene3D" id="3.90.320.10">
    <property type="match status" value="1"/>
</dbReference>
<name>A0A7K0KB90_9BACT</name>
<evidence type="ECO:0000313" key="11">
    <source>
        <dbReference type="EMBL" id="MST83191.1"/>
    </source>
</evidence>
<dbReference type="RefSeq" id="WP_154532539.1">
    <property type="nucleotide sequence ID" value="NZ_VUNG01000001.1"/>
</dbReference>
<dbReference type="GO" id="GO:0051607">
    <property type="term" value="P:defense response to virus"/>
    <property type="evidence" value="ECO:0007669"/>
    <property type="project" value="UniProtKB-KW"/>
</dbReference>
<comment type="cofactor">
    <cofactor evidence="9">
        <name>iron-sulfur cluster</name>
        <dbReference type="ChEBI" id="CHEBI:30408"/>
    </cofactor>
</comment>
<keyword evidence="2 9" id="KW-0479">Metal-binding</keyword>
<comment type="similarity">
    <text evidence="9">Belongs to the CRISPR-associated exonuclease Cas4 family.</text>
</comment>
<evidence type="ECO:0000256" key="1">
    <source>
        <dbReference type="ARBA" id="ARBA00022722"/>
    </source>
</evidence>
<dbReference type="EC" id="3.1.12.1" evidence="9"/>
<dbReference type="GO" id="GO:0051536">
    <property type="term" value="F:iron-sulfur cluster binding"/>
    <property type="evidence" value="ECO:0007669"/>
    <property type="project" value="UniProtKB-KW"/>
</dbReference>
<evidence type="ECO:0000256" key="3">
    <source>
        <dbReference type="ARBA" id="ARBA00022801"/>
    </source>
</evidence>
<dbReference type="InterPro" id="IPR022765">
    <property type="entry name" value="Dna2/Cas4_DUF83"/>
</dbReference>
<dbReference type="PANTHER" id="PTHR37168">
    <property type="entry name" value="CRISPR-ASSOCIATED EXONUCLEASE CAS4"/>
    <property type="match status" value="1"/>
</dbReference>
<keyword evidence="3 9" id="KW-0378">Hydrolase</keyword>
<keyword evidence="1 9" id="KW-0540">Nuclease</keyword>
<dbReference type="NCBIfam" id="TIGR00372">
    <property type="entry name" value="cas4"/>
    <property type="match status" value="1"/>
</dbReference>
<keyword evidence="6 9" id="KW-0411">Iron-sulfur</keyword>
<dbReference type="AlphaFoldDB" id="A0A7K0KB90"/>
<evidence type="ECO:0000256" key="2">
    <source>
        <dbReference type="ARBA" id="ARBA00022723"/>
    </source>
</evidence>
<keyword evidence="5 9" id="KW-0408">Iron</keyword>
<organism evidence="11 12">
    <name type="scientific">Hallella mizrahii</name>
    <dbReference type="NCBI Taxonomy" id="2606637"/>
    <lineage>
        <taxon>Bacteria</taxon>
        <taxon>Pseudomonadati</taxon>
        <taxon>Bacteroidota</taxon>
        <taxon>Bacteroidia</taxon>
        <taxon>Bacteroidales</taxon>
        <taxon>Prevotellaceae</taxon>
        <taxon>Hallella</taxon>
    </lineage>
</organism>
<evidence type="ECO:0000256" key="6">
    <source>
        <dbReference type="ARBA" id="ARBA00023014"/>
    </source>
</evidence>
<evidence type="ECO:0000256" key="5">
    <source>
        <dbReference type="ARBA" id="ARBA00023004"/>
    </source>
</evidence>